<sequence>MHKANSLKLLQNSPKRELSIYLLSVPLIRRSDMNFIDASLLTRRHHILQDNV</sequence>
<proteinExistence type="predicted"/>
<dbReference type="Proteomes" id="UP000320300">
    <property type="component" value="Unassembled WGS sequence"/>
</dbReference>
<evidence type="ECO:0000313" key="1">
    <source>
        <dbReference type="EMBL" id="SMO64427.1"/>
    </source>
</evidence>
<dbReference type="AlphaFoldDB" id="A0A521CYA1"/>
<gene>
    <name evidence="1" type="ORF">SAMN06265348_104305</name>
</gene>
<name>A0A521CYA1_9SPHI</name>
<organism evidence="1 2">
    <name type="scientific">Pedobacter westerhofensis</name>
    <dbReference type="NCBI Taxonomy" id="425512"/>
    <lineage>
        <taxon>Bacteria</taxon>
        <taxon>Pseudomonadati</taxon>
        <taxon>Bacteroidota</taxon>
        <taxon>Sphingobacteriia</taxon>
        <taxon>Sphingobacteriales</taxon>
        <taxon>Sphingobacteriaceae</taxon>
        <taxon>Pedobacter</taxon>
    </lineage>
</organism>
<reference evidence="1 2" key="1">
    <citation type="submission" date="2017-05" db="EMBL/GenBank/DDBJ databases">
        <authorList>
            <person name="Varghese N."/>
            <person name="Submissions S."/>
        </authorList>
    </citation>
    <scope>NUCLEOTIDE SEQUENCE [LARGE SCALE GENOMIC DNA]</scope>
    <source>
        <strain evidence="1 2">DSM 19036</strain>
    </source>
</reference>
<keyword evidence="2" id="KW-1185">Reference proteome</keyword>
<accession>A0A521CYA1</accession>
<protein>
    <submittedName>
        <fullName evidence="1">Uncharacterized protein</fullName>
    </submittedName>
</protein>
<dbReference type="EMBL" id="FXTN01000004">
    <property type="protein sequence ID" value="SMO64427.1"/>
    <property type="molecule type" value="Genomic_DNA"/>
</dbReference>
<evidence type="ECO:0000313" key="2">
    <source>
        <dbReference type="Proteomes" id="UP000320300"/>
    </source>
</evidence>